<dbReference type="AlphaFoldDB" id="A0A2N9F903"/>
<reference evidence="2" key="1">
    <citation type="submission" date="2018-02" db="EMBL/GenBank/DDBJ databases">
        <authorList>
            <person name="Cohen D.B."/>
            <person name="Kent A.D."/>
        </authorList>
    </citation>
    <scope>NUCLEOTIDE SEQUENCE</scope>
</reference>
<feature type="signal peptide" evidence="1">
    <location>
        <begin position="1"/>
        <end position="17"/>
    </location>
</feature>
<sequence length="92" mass="9966">MLIFIMLFVLGFHEALAMRPLDGEPWLNKNLAMQTLQRGPVTPSGPNPCTYIPGRSHGRCTLSEMDVADHVAHAPPAFPDHVVSFAAASIAN</sequence>
<accession>A0A2N9F903</accession>
<evidence type="ECO:0000313" key="2">
    <source>
        <dbReference type="EMBL" id="SPC83642.1"/>
    </source>
</evidence>
<name>A0A2N9F903_FAGSY</name>
<evidence type="ECO:0008006" key="3">
    <source>
        <dbReference type="Google" id="ProtNLM"/>
    </source>
</evidence>
<feature type="chain" id="PRO_5014892909" description="Secreted protein" evidence="1">
    <location>
        <begin position="18"/>
        <end position="92"/>
    </location>
</feature>
<dbReference type="EMBL" id="OIVN01000661">
    <property type="protein sequence ID" value="SPC83642.1"/>
    <property type="molecule type" value="Genomic_DNA"/>
</dbReference>
<organism evidence="2">
    <name type="scientific">Fagus sylvatica</name>
    <name type="common">Beechnut</name>
    <dbReference type="NCBI Taxonomy" id="28930"/>
    <lineage>
        <taxon>Eukaryota</taxon>
        <taxon>Viridiplantae</taxon>
        <taxon>Streptophyta</taxon>
        <taxon>Embryophyta</taxon>
        <taxon>Tracheophyta</taxon>
        <taxon>Spermatophyta</taxon>
        <taxon>Magnoliopsida</taxon>
        <taxon>eudicotyledons</taxon>
        <taxon>Gunneridae</taxon>
        <taxon>Pentapetalae</taxon>
        <taxon>rosids</taxon>
        <taxon>fabids</taxon>
        <taxon>Fagales</taxon>
        <taxon>Fagaceae</taxon>
        <taxon>Fagus</taxon>
    </lineage>
</organism>
<protein>
    <recommendedName>
        <fullName evidence="3">Secreted protein</fullName>
    </recommendedName>
</protein>
<dbReference type="PANTHER" id="PTHR33592">
    <property type="entry name" value="TRANSMEMBRANE PROTEIN"/>
    <property type="match status" value="1"/>
</dbReference>
<gene>
    <name evidence="2" type="ORF">FSB_LOCUS11524</name>
</gene>
<dbReference type="PANTHER" id="PTHR33592:SF3">
    <property type="entry name" value="TRANSMEMBRANE PROTEIN"/>
    <property type="match status" value="1"/>
</dbReference>
<keyword evidence="1" id="KW-0732">Signal</keyword>
<proteinExistence type="predicted"/>
<evidence type="ECO:0000256" key="1">
    <source>
        <dbReference type="SAM" id="SignalP"/>
    </source>
</evidence>